<dbReference type="GO" id="GO:0005525">
    <property type="term" value="F:GTP binding"/>
    <property type="evidence" value="ECO:0007669"/>
    <property type="project" value="UniProtKB-KW"/>
</dbReference>
<dbReference type="SUPFAM" id="SSF52540">
    <property type="entry name" value="P-loop containing nucleoside triphosphate hydrolases"/>
    <property type="match status" value="1"/>
</dbReference>
<evidence type="ECO:0000256" key="3">
    <source>
        <dbReference type="ARBA" id="ARBA00022801"/>
    </source>
</evidence>
<dbReference type="GO" id="GO:0016787">
    <property type="term" value="F:hydrolase activity"/>
    <property type="evidence" value="ECO:0007669"/>
    <property type="project" value="UniProtKB-KW"/>
</dbReference>
<dbReference type="PANTHER" id="PTHR42708">
    <property type="entry name" value="ATP/GTP-BINDING PROTEIN-RELATED"/>
    <property type="match status" value="1"/>
</dbReference>
<name>A0A251XCA5_9GAMM</name>
<comment type="caution">
    <text evidence="5">The sequence shown here is derived from an EMBL/GenBank/DDBJ whole genome shotgun (WGS) entry which is preliminary data.</text>
</comment>
<dbReference type="Pfam" id="PF03029">
    <property type="entry name" value="ATP_bind_1"/>
    <property type="match status" value="1"/>
</dbReference>
<evidence type="ECO:0000313" key="5">
    <source>
        <dbReference type="EMBL" id="OUD16284.1"/>
    </source>
</evidence>
<protein>
    <submittedName>
        <fullName evidence="5">GTP-binding protein</fullName>
    </submittedName>
</protein>
<organism evidence="5 6">
    <name type="scientific">Thioflexithrix psekupsensis</name>
    <dbReference type="NCBI Taxonomy" id="1570016"/>
    <lineage>
        <taxon>Bacteria</taxon>
        <taxon>Pseudomonadati</taxon>
        <taxon>Pseudomonadota</taxon>
        <taxon>Gammaproteobacteria</taxon>
        <taxon>Thiotrichales</taxon>
        <taxon>Thioflexithrix</taxon>
    </lineage>
</organism>
<dbReference type="InterPro" id="IPR004130">
    <property type="entry name" value="Gpn"/>
</dbReference>
<evidence type="ECO:0000256" key="1">
    <source>
        <dbReference type="ARBA" id="ARBA00005290"/>
    </source>
</evidence>
<dbReference type="PANTHER" id="PTHR42708:SF1">
    <property type="entry name" value="GLIDING MOTILITY PROTEIN MGLA"/>
    <property type="match status" value="1"/>
</dbReference>
<dbReference type="RefSeq" id="WP_086486688.1">
    <property type="nucleotide sequence ID" value="NZ_MSLT01000001.1"/>
</dbReference>
<evidence type="ECO:0000256" key="4">
    <source>
        <dbReference type="ARBA" id="ARBA00023134"/>
    </source>
</evidence>
<keyword evidence="3" id="KW-0378">Hydrolase</keyword>
<comment type="similarity">
    <text evidence="1">Belongs to the GPN-loop GTPase family.</text>
</comment>
<dbReference type="Gene3D" id="3.40.50.300">
    <property type="entry name" value="P-loop containing nucleotide triphosphate hydrolases"/>
    <property type="match status" value="1"/>
</dbReference>
<evidence type="ECO:0000313" key="6">
    <source>
        <dbReference type="Proteomes" id="UP000194798"/>
    </source>
</evidence>
<sequence>MDKIIFTGPMGAGKTTAIASISEIPPISTDVRCSDEEGKNRKENTTVAMDYGYITLDAGERIHLYGTPGQARFDYMWTILTRGGIGLVLMLDNARPDPLADLAFYLDAFKDFIAQTGVVIGVTRFDVSQQLTLFDYQQALMQRGQIVPIFEVDARQPNDVKILIHALLAILQAV</sequence>
<dbReference type="InterPro" id="IPR027417">
    <property type="entry name" value="P-loop_NTPase"/>
</dbReference>
<evidence type="ECO:0000256" key="2">
    <source>
        <dbReference type="ARBA" id="ARBA00022741"/>
    </source>
</evidence>
<dbReference type="InterPro" id="IPR052705">
    <property type="entry name" value="Gliding_Motility_GTPase"/>
</dbReference>
<reference evidence="5 6" key="1">
    <citation type="submission" date="2016-12" db="EMBL/GenBank/DDBJ databases">
        <title>Thioflexothrix psekupsii D3 genome sequencing and assembly.</title>
        <authorList>
            <person name="Fomenkov A."/>
            <person name="Vincze T."/>
            <person name="Grabovich M."/>
            <person name="Anton B.P."/>
            <person name="Dubinina G."/>
            <person name="Orlova M."/>
            <person name="Belousova E."/>
            <person name="Roberts R.J."/>
        </authorList>
    </citation>
    <scope>NUCLEOTIDE SEQUENCE [LARGE SCALE GENOMIC DNA]</scope>
    <source>
        <strain evidence="5">D3</strain>
    </source>
</reference>
<keyword evidence="2" id="KW-0547">Nucleotide-binding</keyword>
<keyword evidence="4" id="KW-0342">GTP-binding</keyword>
<dbReference type="CDD" id="cd00882">
    <property type="entry name" value="Ras_like_GTPase"/>
    <property type="match status" value="1"/>
</dbReference>
<dbReference type="EMBL" id="MSLT01000001">
    <property type="protein sequence ID" value="OUD16284.1"/>
    <property type="molecule type" value="Genomic_DNA"/>
</dbReference>
<keyword evidence="6" id="KW-1185">Reference proteome</keyword>
<gene>
    <name evidence="5" type="ORF">TPSD3_00755</name>
</gene>
<accession>A0A251XCA5</accession>
<dbReference type="AlphaFoldDB" id="A0A251XCA5"/>
<dbReference type="OrthoDB" id="4319884at2"/>
<dbReference type="Proteomes" id="UP000194798">
    <property type="component" value="Unassembled WGS sequence"/>
</dbReference>
<proteinExistence type="inferred from homology"/>